<feature type="region of interest" description="Disordered" evidence="1">
    <location>
        <begin position="1136"/>
        <end position="1199"/>
    </location>
</feature>
<evidence type="ECO:0000259" key="2">
    <source>
        <dbReference type="PROSITE" id="PS00028"/>
    </source>
</evidence>
<feature type="compositionally biased region" description="Basic and acidic residues" evidence="1">
    <location>
        <begin position="722"/>
        <end position="745"/>
    </location>
</feature>
<organism evidence="3 4">
    <name type="scientific">Chiloscyllium punctatum</name>
    <name type="common">Brownbanded bambooshark</name>
    <name type="synonym">Hemiscyllium punctatum</name>
    <dbReference type="NCBI Taxonomy" id="137246"/>
    <lineage>
        <taxon>Eukaryota</taxon>
        <taxon>Metazoa</taxon>
        <taxon>Chordata</taxon>
        <taxon>Craniata</taxon>
        <taxon>Vertebrata</taxon>
        <taxon>Chondrichthyes</taxon>
        <taxon>Elasmobranchii</taxon>
        <taxon>Galeomorphii</taxon>
        <taxon>Galeoidea</taxon>
        <taxon>Orectolobiformes</taxon>
        <taxon>Hemiscylliidae</taxon>
        <taxon>Chiloscyllium</taxon>
    </lineage>
</organism>
<keyword evidence="4" id="KW-1185">Reference proteome</keyword>
<feature type="compositionally biased region" description="Basic and acidic residues" evidence="1">
    <location>
        <begin position="1283"/>
        <end position="1295"/>
    </location>
</feature>
<reference evidence="3 4" key="1">
    <citation type="journal article" date="2018" name="Nat. Ecol. Evol.">
        <title>Shark genomes provide insights into elasmobranch evolution and the origin of vertebrates.</title>
        <authorList>
            <person name="Hara Y"/>
            <person name="Yamaguchi K"/>
            <person name="Onimaru K"/>
            <person name="Kadota M"/>
            <person name="Koyanagi M"/>
            <person name="Keeley SD"/>
            <person name="Tatsumi K"/>
            <person name="Tanaka K"/>
            <person name="Motone F"/>
            <person name="Kageyama Y"/>
            <person name="Nozu R"/>
            <person name="Adachi N"/>
            <person name="Nishimura O"/>
            <person name="Nakagawa R"/>
            <person name="Tanegashima C"/>
            <person name="Kiyatake I"/>
            <person name="Matsumoto R"/>
            <person name="Murakumo K"/>
            <person name="Nishida K"/>
            <person name="Terakita A"/>
            <person name="Kuratani S"/>
            <person name="Sato K"/>
            <person name="Hyodo S Kuraku.S."/>
        </authorList>
    </citation>
    <scope>NUCLEOTIDE SEQUENCE [LARGE SCALE GENOMIC DNA]</scope>
</reference>
<feature type="compositionally biased region" description="Polar residues" evidence="1">
    <location>
        <begin position="1"/>
        <end position="13"/>
    </location>
</feature>
<protein>
    <recommendedName>
        <fullName evidence="2">C2H2-type domain-containing protein</fullName>
    </recommendedName>
</protein>
<dbReference type="InterPro" id="IPR040010">
    <property type="entry name" value="ZN608/ZN609"/>
</dbReference>
<feature type="compositionally biased region" description="Basic and acidic residues" evidence="1">
    <location>
        <begin position="1461"/>
        <end position="1477"/>
    </location>
</feature>
<feature type="region of interest" description="Disordered" evidence="1">
    <location>
        <begin position="638"/>
        <end position="687"/>
    </location>
</feature>
<dbReference type="OrthoDB" id="5863628at2759"/>
<feature type="compositionally biased region" description="Polar residues" evidence="1">
    <location>
        <begin position="82"/>
        <end position="98"/>
    </location>
</feature>
<feature type="region of interest" description="Disordered" evidence="1">
    <location>
        <begin position="428"/>
        <end position="551"/>
    </location>
</feature>
<dbReference type="PANTHER" id="PTHR21564">
    <property type="entry name" value="BRAKELESS PROTEIN"/>
    <property type="match status" value="1"/>
</dbReference>
<feature type="compositionally biased region" description="Basic and acidic residues" evidence="1">
    <location>
        <begin position="1255"/>
        <end position="1265"/>
    </location>
</feature>
<feature type="compositionally biased region" description="Low complexity" evidence="1">
    <location>
        <begin position="166"/>
        <end position="190"/>
    </location>
</feature>
<dbReference type="InterPro" id="IPR013087">
    <property type="entry name" value="Znf_C2H2_type"/>
</dbReference>
<feature type="domain" description="C2H2-type" evidence="2">
    <location>
        <begin position="564"/>
        <end position="587"/>
    </location>
</feature>
<feature type="region of interest" description="Disordered" evidence="1">
    <location>
        <begin position="722"/>
        <end position="765"/>
    </location>
</feature>
<proteinExistence type="predicted"/>
<evidence type="ECO:0000313" key="4">
    <source>
        <dbReference type="Proteomes" id="UP000287033"/>
    </source>
</evidence>
<feature type="compositionally biased region" description="Basic and acidic residues" evidence="1">
    <location>
        <begin position="1315"/>
        <end position="1344"/>
    </location>
</feature>
<dbReference type="GO" id="GO:0005634">
    <property type="term" value="C:nucleus"/>
    <property type="evidence" value="ECO:0007669"/>
    <property type="project" value="TreeGrafter"/>
</dbReference>
<dbReference type="Proteomes" id="UP000287033">
    <property type="component" value="Unassembled WGS sequence"/>
</dbReference>
<feature type="compositionally biased region" description="Polar residues" evidence="1">
    <location>
        <begin position="975"/>
        <end position="1003"/>
    </location>
</feature>
<dbReference type="PANTHER" id="PTHR21564:SF4">
    <property type="entry name" value="ZINC FINGER PROTEIN 608"/>
    <property type="match status" value="1"/>
</dbReference>
<feature type="region of interest" description="Disordered" evidence="1">
    <location>
        <begin position="1283"/>
        <end position="1344"/>
    </location>
</feature>
<dbReference type="STRING" id="137246.A0A401SPW5"/>
<feature type="compositionally biased region" description="Polar residues" evidence="1">
    <location>
        <begin position="458"/>
        <end position="468"/>
    </location>
</feature>
<feature type="compositionally biased region" description="Polar residues" evidence="1">
    <location>
        <begin position="662"/>
        <end position="675"/>
    </location>
</feature>
<feature type="compositionally biased region" description="Low complexity" evidence="1">
    <location>
        <begin position="54"/>
        <end position="80"/>
    </location>
</feature>
<feature type="region of interest" description="Disordered" evidence="1">
    <location>
        <begin position="791"/>
        <end position="854"/>
    </location>
</feature>
<evidence type="ECO:0000313" key="3">
    <source>
        <dbReference type="EMBL" id="GCC32444.1"/>
    </source>
</evidence>
<dbReference type="GO" id="GO:0006357">
    <property type="term" value="P:regulation of transcription by RNA polymerase II"/>
    <property type="evidence" value="ECO:0007669"/>
    <property type="project" value="TreeGrafter"/>
</dbReference>
<dbReference type="OMA" id="PNCAMDE"/>
<feature type="region of interest" description="Disordered" evidence="1">
    <location>
        <begin position="1"/>
        <end position="23"/>
    </location>
</feature>
<feature type="region of interest" description="Disordered" evidence="1">
    <location>
        <begin position="47"/>
        <end position="128"/>
    </location>
</feature>
<feature type="region of interest" description="Disordered" evidence="1">
    <location>
        <begin position="141"/>
        <end position="244"/>
    </location>
</feature>
<name>A0A401SPW5_CHIPU</name>
<evidence type="ECO:0000256" key="1">
    <source>
        <dbReference type="SAM" id="MobiDB-lite"/>
    </source>
</evidence>
<dbReference type="EMBL" id="BEZZ01000436">
    <property type="protein sequence ID" value="GCC32444.1"/>
    <property type="molecule type" value="Genomic_DNA"/>
</dbReference>
<feature type="compositionally biased region" description="Basic residues" evidence="1">
    <location>
        <begin position="1482"/>
        <end position="1491"/>
    </location>
</feature>
<feature type="compositionally biased region" description="Basic and acidic residues" evidence="1">
    <location>
        <begin position="1138"/>
        <end position="1158"/>
    </location>
</feature>
<feature type="region of interest" description="Disordered" evidence="1">
    <location>
        <begin position="927"/>
        <end position="1012"/>
    </location>
</feature>
<feature type="compositionally biased region" description="Polar residues" evidence="1">
    <location>
        <begin position="156"/>
        <end position="165"/>
    </location>
</feature>
<feature type="region of interest" description="Disordered" evidence="1">
    <location>
        <begin position="1449"/>
        <end position="1492"/>
    </location>
</feature>
<feature type="compositionally biased region" description="Polar residues" evidence="1">
    <location>
        <begin position="1160"/>
        <end position="1179"/>
    </location>
</feature>
<gene>
    <name evidence="3" type="ORF">chiPu_0010905</name>
</gene>
<accession>A0A401SPW5</accession>
<feature type="compositionally biased region" description="Pro residues" evidence="1">
    <location>
        <begin position="795"/>
        <end position="804"/>
    </location>
</feature>
<feature type="region of interest" description="Disordered" evidence="1">
    <location>
        <begin position="1244"/>
        <end position="1268"/>
    </location>
</feature>
<dbReference type="PROSITE" id="PS00028">
    <property type="entry name" value="ZINC_FINGER_C2H2_1"/>
    <property type="match status" value="1"/>
</dbReference>
<sequence>MSVNSSIATSKGVDSNAVDTYDSGDDWEIGVGNLIIDLDADLEKDRQKLEMNNSSSSSGGIAAPGSGSSSSSSKDCGGASVTAASALSESLKFTSSSVQPPPGNPHKETGKSKVKRSKTSKDANKSLSSAALYGIPEISSAGKRQEVQGRPGEVSGMNSALGQTVSSSSSSNSGSGSAGCNNNNNNINNNTALGNCTKNKEEKAGKGTGRGGSKRDKEAARSRKDGNKQEVGVHPGQHPMSAPVTPAAHLFNFGAKSGSSSLQCCGEPPARIQDIKTTLESGILSNPVVLKKDDEEHDEESVRPIKKLKTDKVDPLFTVPAPPPPISVSMPPQILPSYFPSSSSIAAPVEQLLVRTRSMGINTCEVGVVTEPECLGPCEPGTSVNLEGIVWHETEEGVLVVNVTWRNKTYVGTLLDCTKHDWAPPRFCESPTSDFEMRASRGRGKRARSVASAPMNEASFTESRGMQSKNRGGANGKGRRGSLNTSGRRTPPNCTMEDVKTSPSPITKRKNKPPMELDLNSSSEDTKSGKRVRTNSRSTPTTPQGKPETTFVDQGCSSPVLIDCPHPNCSKKYKHINGLRYHQAHAHLDPENKLEFEPDIEDKMSDCEEALSNVAIGVESAEPGNGSLLSASGLSYDPMKAPPSPITSTPGTPKGRKDLANAAQSPIVNSKSGKNASKRKGLHNDLNNLPVISNMTAALESCSVPDGGSASEMPKLEVEGVIDKKNMGDKEKGKKSNNGKVDKTLSKPKTTRPIAPAPPPPQLIAIPTATFTTTTAGTIPGLPSLTTTVVQATPKSPPLKPIQPKPTIMGEPSVVNPALSSLKDKKKKEKRKLKDKEGKETVSPKMDSKLGKPEDLKASAKELTAHFLKEHLNKNEVLVNGLCDSQESRMASIKAEADKVYTFTDNAPSPSIGSACRLECSSLVNGQSPMTPLHVLTQNGGDGTATKTNSPAYSDISDAADDGGSDSRSEGARSKTNSPADTISSKETIVKTHSSASSQPAQSKETHSPFYHGYEPYYSPNYMHPSQVSNATTGNLSSAQSIKVKKEADEDAEKKEKVEVLDVKKSDTSAVNVQAQHQSVITQRHPALAQSLYYGQYAYGLCYVDQKSIMTNPSYRQQYEKFYEEQRFAEQKLQQLSRDNERKGEGQQKDLGKDELKQKNIPTATISKAPSTPEPNKSSTKAKDPFLLSDSSKPGIANKADELGKSHVQPLQQQQQLTMDGFKAKQMENHQLIKEAVEMKSVMDSMKQTGVDPTIRFKQEPDSRPWPHYVYQPKYMEQQKMDDFEREKKQKEDSPIKASSKEGNVSNIPMGVTNIKEEPKDAKRAESQSLSLEEHKNKTDDRKTPVIAKESRGARVAVSSPMNQHQSYIQYLHAYNPYSQMYDPAYRAVSPVLMHSYPGAYLSPGFHYPVYGKMSSREETEKSSTSPNVNAKPAAESKALDLLQQHANQYRSKSPGPAEKAAPEREREAERERERHSPFAQRHVHTHHHTHVGMGYPLIPGQYDPYQGLASAAIVAGQQVAAQASASAIFPAQRRE</sequence>
<feature type="compositionally biased region" description="Polar residues" evidence="1">
    <location>
        <begin position="535"/>
        <end position="544"/>
    </location>
</feature>
<comment type="caution">
    <text evidence="3">The sequence shown here is derived from an EMBL/GenBank/DDBJ whole genome shotgun (WGS) entry which is preliminary data.</text>
</comment>
<feature type="compositionally biased region" description="Basic and acidic residues" evidence="1">
    <location>
        <begin position="832"/>
        <end position="854"/>
    </location>
</feature>
<feature type="compositionally biased region" description="Basic and acidic residues" evidence="1">
    <location>
        <begin position="213"/>
        <end position="228"/>
    </location>
</feature>